<dbReference type="GO" id="GO:0006508">
    <property type="term" value="P:proteolysis"/>
    <property type="evidence" value="ECO:0007669"/>
    <property type="project" value="UniProtKB-KW"/>
</dbReference>
<dbReference type="EMBL" id="JACAZE010000005">
    <property type="protein sequence ID" value="KAF7317240.1"/>
    <property type="molecule type" value="Genomic_DNA"/>
</dbReference>
<evidence type="ECO:0000313" key="6">
    <source>
        <dbReference type="EMBL" id="KAF7317240.1"/>
    </source>
</evidence>
<dbReference type="PROSITE" id="PS00141">
    <property type="entry name" value="ASP_PROTEASE"/>
    <property type="match status" value="2"/>
</dbReference>
<dbReference type="InterPro" id="IPR001969">
    <property type="entry name" value="Aspartic_peptidase_AS"/>
</dbReference>
<keyword evidence="7" id="KW-1185">Reference proteome</keyword>
<feature type="active site" evidence="3">
    <location>
        <position position="328"/>
    </location>
</feature>
<evidence type="ECO:0000256" key="3">
    <source>
        <dbReference type="PIRSR" id="PIRSR601461-1"/>
    </source>
</evidence>
<organism evidence="6 7">
    <name type="scientific">Mycena chlorophos</name>
    <name type="common">Agaric fungus</name>
    <name type="synonym">Agaricus chlorophos</name>
    <dbReference type="NCBI Taxonomy" id="658473"/>
    <lineage>
        <taxon>Eukaryota</taxon>
        <taxon>Fungi</taxon>
        <taxon>Dikarya</taxon>
        <taxon>Basidiomycota</taxon>
        <taxon>Agaricomycotina</taxon>
        <taxon>Agaricomycetes</taxon>
        <taxon>Agaricomycetidae</taxon>
        <taxon>Agaricales</taxon>
        <taxon>Marasmiineae</taxon>
        <taxon>Mycenaceae</taxon>
        <taxon>Mycena</taxon>
    </lineage>
</organism>
<dbReference type="PRINTS" id="PR00792">
    <property type="entry name" value="PEPSIN"/>
</dbReference>
<dbReference type="Pfam" id="PF00026">
    <property type="entry name" value="Asp"/>
    <property type="match status" value="1"/>
</dbReference>
<dbReference type="PROSITE" id="PS51767">
    <property type="entry name" value="PEPTIDASE_A1"/>
    <property type="match status" value="1"/>
</dbReference>
<accession>A0A8H6TE96</accession>
<sequence>MRHSSNAIMGQIRGMFLEGIKEDRDNPPLPSWRTPTFTHPPHDPHSPFHDIMVRIAITVSFVAAIIGMASSLSIDAREPTTVKAGLKKVSTVSDSKNIVAHDAARLNGYFKQPALEARKSKNAADSGSVINEIFSYIAETKVGSQTFNLIVDTGSSNTWVGATTKFKAGSTGQSTGKSVSVSYGSGSFSGTEYTDSVSIGGTGVTKQSVGVASKATGFTGTDGIVGFGPEDLTEGTVSGSSEVPTFMQNLVSEGVISENILGVKFAPLTGSESSATDGELTFGGVDKSAYTGDITYTTRTGDYWGVNVKDFKFGSTTLSSSTASGIVDTGTTLLYIPTAAYNKFLSASGGKADSQSGLVKFTKKPTADFTFSVGGTTYTLTPAQYLIAQDQYENWGISSDADFFTFINDGGSEAPNTILGMSFLEFYYSVFDTKNNRVGLAKAA</sequence>
<evidence type="ECO:0000313" key="7">
    <source>
        <dbReference type="Proteomes" id="UP000613580"/>
    </source>
</evidence>
<proteinExistence type="inferred from homology"/>
<comment type="caution">
    <text evidence="6">The sequence shown here is derived from an EMBL/GenBank/DDBJ whole genome shotgun (WGS) entry which is preliminary data.</text>
</comment>
<dbReference type="Proteomes" id="UP000613580">
    <property type="component" value="Unassembled WGS sequence"/>
</dbReference>
<dbReference type="AlphaFoldDB" id="A0A8H6TE96"/>
<keyword evidence="2 4" id="KW-0064">Aspartyl protease</keyword>
<gene>
    <name evidence="6" type="ORF">HMN09_00459100</name>
</gene>
<feature type="domain" description="Peptidase A1" evidence="5">
    <location>
        <begin position="136"/>
        <end position="441"/>
    </location>
</feature>
<dbReference type="InterPro" id="IPR021109">
    <property type="entry name" value="Peptidase_aspartic_dom_sf"/>
</dbReference>
<dbReference type="GO" id="GO:0004190">
    <property type="term" value="F:aspartic-type endopeptidase activity"/>
    <property type="evidence" value="ECO:0007669"/>
    <property type="project" value="UniProtKB-KW"/>
</dbReference>
<keyword evidence="4 6" id="KW-0645">Protease</keyword>
<feature type="active site" evidence="3">
    <location>
        <position position="152"/>
    </location>
</feature>
<dbReference type="CDD" id="cd05471">
    <property type="entry name" value="pepsin_like"/>
    <property type="match status" value="1"/>
</dbReference>
<evidence type="ECO:0000256" key="1">
    <source>
        <dbReference type="ARBA" id="ARBA00007447"/>
    </source>
</evidence>
<dbReference type="SUPFAM" id="SSF50630">
    <property type="entry name" value="Acid proteases"/>
    <property type="match status" value="1"/>
</dbReference>
<dbReference type="InterPro" id="IPR001461">
    <property type="entry name" value="Aspartic_peptidase_A1"/>
</dbReference>
<dbReference type="OrthoDB" id="660550at2759"/>
<dbReference type="InterPro" id="IPR034164">
    <property type="entry name" value="Pepsin-like_dom"/>
</dbReference>
<protein>
    <submittedName>
        <fullName evidence="6">Aspartic protease</fullName>
    </submittedName>
</protein>
<keyword evidence="4" id="KW-0378">Hydrolase</keyword>
<name>A0A8H6TE96_MYCCL</name>
<comment type="similarity">
    <text evidence="1 4">Belongs to the peptidase A1 family.</text>
</comment>
<evidence type="ECO:0000259" key="5">
    <source>
        <dbReference type="PROSITE" id="PS51767"/>
    </source>
</evidence>
<dbReference type="InterPro" id="IPR033121">
    <property type="entry name" value="PEPTIDASE_A1"/>
</dbReference>
<dbReference type="PANTHER" id="PTHR47966:SF51">
    <property type="entry name" value="BETA-SITE APP-CLEAVING ENZYME, ISOFORM A-RELATED"/>
    <property type="match status" value="1"/>
</dbReference>
<reference evidence="6" key="1">
    <citation type="submission" date="2020-05" db="EMBL/GenBank/DDBJ databases">
        <title>Mycena genomes resolve the evolution of fungal bioluminescence.</title>
        <authorList>
            <person name="Tsai I.J."/>
        </authorList>
    </citation>
    <scope>NUCLEOTIDE SEQUENCE</scope>
    <source>
        <strain evidence="6">110903Hualien_Pintung</strain>
    </source>
</reference>
<dbReference type="Gene3D" id="2.40.70.10">
    <property type="entry name" value="Acid Proteases"/>
    <property type="match status" value="2"/>
</dbReference>
<dbReference type="PANTHER" id="PTHR47966">
    <property type="entry name" value="BETA-SITE APP-CLEAVING ENZYME, ISOFORM A-RELATED"/>
    <property type="match status" value="1"/>
</dbReference>
<evidence type="ECO:0000256" key="4">
    <source>
        <dbReference type="RuleBase" id="RU000454"/>
    </source>
</evidence>
<evidence type="ECO:0000256" key="2">
    <source>
        <dbReference type="ARBA" id="ARBA00022750"/>
    </source>
</evidence>